<dbReference type="GO" id="GO:0003677">
    <property type="term" value="F:DNA binding"/>
    <property type="evidence" value="ECO:0007669"/>
    <property type="project" value="UniProtKB-KW"/>
</dbReference>
<keyword evidence="2" id="KW-0805">Transcription regulation</keyword>
<evidence type="ECO:0000259" key="5">
    <source>
        <dbReference type="PROSITE" id="PS50931"/>
    </source>
</evidence>
<feature type="domain" description="HTH lysR-type" evidence="5">
    <location>
        <begin position="16"/>
        <end position="71"/>
    </location>
</feature>
<evidence type="ECO:0000256" key="2">
    <source>
        <dbReference type="ARBA" id="ARBA00023015"/>
    </source>
</evidence>
<dbReference type="Pfam" id="PF00126">
    <property type="entry name" value="HTH_1"/>
    <property type="match status" value="1"/>
</dbReference>
<dbReference type="Gene3D" id="1.10.10.10">
    <property type="entry name" value="Winged helix-like DNA-binding domain superfamily/Winged helix DNA-binding domain"/>
    <property type="match status" value="1"/>
</dbReference>
<dbReference type="Gene3D" id="3.40.190.10">
    <property type="entry name" value="Periplasmic binding protein-like II"/>
    <property type="match status" value="2"/>
</dbReference>
<gene>
    <name evidence="6" type="ORF">C1850_00030</name>
</gene>
<evidence type="ECO:0000256" key="3">
    <source>
        <dbReference type="ARBA" id="ARBA00023125"/>
    </source>
</evidence>
<name>A0A369P471_9ACTN</name>
<keyword evidence="4" id="KW-0804">Transcription</keyword>
<dbReference type="AlphaFoldDB" id="A0A369P471"/>
<dbReference type="InterPro" id="IPR000847">
    <property type="entry name" value="LysR_HTH_N"/>
</dbReference>
<dbReference type="SUPFAM" id="SSF53850">
    <property type="entry name" value="Periplasmic binding protein-like II"/>
    <property type="match status" value="1"/>
</dbReference>
<evidence type="ECO:0000313" key="7">
    <source>
        <dbReference type="Proteomes" id="UP000253805"/>
    </source>
</evidence>
<reference evidence="6 7" key="1">
    <citation type="journal article" date="2018" name="Elife">
        <title>Discovery and characterization of a prevalent human gut bacterial enzyme sufficient for the inactivation of a family of plant toxins.</title>
        <authorList>
            <person name="Koppel N."/>
            <person name="Bisanz J.E."/>
            <person name="Pandelia M.E."/>
            <person name="Turnbaugh P.J."/>
            <person name="Balskus E.P."/>
        </authorList>
    </citation>
    <scope>NUCLEOTIDE SEQUENCE [LARGE SCALE GENOMIC DNA]</scope>
    <source>
        <strain evidence="6 7">OB21 GAM 11</strain>
    </source>
</reference>
<dbReference type="PROSITE" id="PS50931">
    <property type="entry name" value="HTH_LYSR"/>
    <property type="match status" value="1"/>
</dbReference>
<dbReference type="EMBL" id="PPUT01000001">
    <property type="protein sequence ID" value="RDC46880.1"/>
    <property type="molecule type" value="Genomic_DNA"/>
</dbReference>
<comment type="caution">
    <text evidence="6">The sequence shown here is derived from an EMBL/GenBank/DDBJ whole genome shotgun (WGS) entry which is preliminary data.</text>
</comment>
<dbReference type="PANTHER" id="PTHR30346:SF28">
    <property type="entry name" value="HTH-TYPE TRANSCRIPTIONAL REGULATOR CYNR"/>
    <property type="match status" value="1"/>
</dbReference>
<dbReference type="Proteomes" id="UP000253805">
    <property type="component" value="Unassembled WGS sequence"/>
</dbReference>
<dbReference type="SUPFAM" id="SSF46785">
    <property type="entry name" value="Winged helix' DNA-binding domain"/>
    <property type="match status" value="1"/>
</dbReference>
<evidence type="ECO:0000256" key="1">
    <source>
        <dbReference type="ARBA" id="ARBA00009437"/>
    </source>
</evidence>
<organism evidence="6 7">
    <name type="scientific">Adlercreutzia equolifaciens subsp. celatus</name>
    <dbReference type="NCBI Taxonomy" id="394340"/>
    <lineage>
        <taxon>Bacteria</taxon>
        <taxon>Bacillati</taxon>
        <taxon>Actinomycetota</taxon>
        <taxon>Coriobacteriia</taxon>
        <taxon>Eggerthellales</taxon>
        <taxon>Eggerthellaceae</taxon>
        <taxon>Adlercreutzia</taxon>
    </lineage>
</organism>
<dbReference type="FunFam" id="1.10.10.10:FF:000001">
    <property type="entry name" value="LysR family transcriptional regulator"/>
    <property type="match status" value="1"/>
</dbReference>
<evidence type="ECO:0000313" key="6">
    <source>
        <dbReference type="EMBL" id="RDC46880.1"/>
    </source>
</evidence>
<dbReference type="Pfam" id="PF03466">
    <property type="entry name" value="LysR_substrate"/>
    <property type="match status" value="1"/>
</dbReference>
<dbReference type="InterPro" id="IPR005119">
    <property type="entry name" value="LysR_subst-bd"/>
</dbReference>
<keyword evidence="3" id="KW-0238">DNA-binding</keyword>
<dbReference type="GO" id="GO:0003700">
    <property type="term" value="F:DNA-binding transcription factor activity"/>
    <property type="evidence" value="ECO:0007669"/>
    <property type="project" value="InterPro"/>
</dbReference>
<dbReference type="PANTHER" id="PTHR30346">
    <property type="entry name" value="TRANSCRIPTIONAL DUAL REGULATOR HCAR-RELATED"/>
    <property type="match status" value="1"/>
</dbReference>
<dbReference type="CDD" id="cd05466">
    <property type="entry name" value="PBP2_LTTR_substrate"/>
    <property type="match status" value="1"/>
</dbReference>
<dbReference type="InterPro" id="IPR036390">
    <property type="entry name" value="WH_DNA-bd_sf"/>
</dbReference>
<evidence type="ECO:0000256" key="4">
    <source>
        <dbReference type="ARBA" id="ARBA00023163"/>
    </source>
</evidence>
<proteinExistence type="inferred from homology"/>
<comment type="similarity">
    <text evidence="1">Belongs to the LysR transcriptional regulatory family.</text>
</comment>
<protein>
    <recommendedName>
        <fullName evidence="5">HTH lysR-type domain-containing protein</fullName>
    </recommendedName>
</protein>
<dbReference type="PRINTS" id="PR00039">
    <property type="entry name" value="HTHLYSR"/>
</dbReference>
<accession>A0A369P471</accession>
<dbReference type="GO" id="GO:0032993">
    <property type="term" value="C:protein-DNA complex"/>
    <property type="evidence" value="ECO:0007669"/>
    <property type="project" value="TreeGrafter"/>
</dbReference>
<sequence>MLKTSGDGKGAEVFCLEYLRDFLAVADTLSYTEAARRLYSSQATVSRRVAALERELGVPLFNRTTREVQLSEAGAVAVKYFRQMDDCYKSALEAIDAIRFARPPLRLSCPDYWLDSYIEPLVLFAGQQAFDSGIQLESNSPQRGIELVGSGECDLAFGAAVPTNVDRRIAMRPFAHEQVVAIIWKGSELACRDAVTPEVLKEVPLVLLGNKERDYERMNSALLAPFVAAGCVPEEITYVGQVETLAMALLERRGFTLAPQSVGRLHRDYLVVVPFAEPEPQLPLCLYYRADNLSERVVKFMELAEHFADSRRL</sequence>
<dbReference type="InterPro" id="IPR036388">
    <property type="entry name" value="WH-like_DNA-bd_sf"/>
</dbReference>